<comment type="caution">
    <text evidence="5">The sequence shown here is derived from an EMBL/GenBank/DDBJ whole genome shotgun (WGS) entry which is preliminary data.</text>
</comment>
<dbReference type="InterPro" id="IPR020449">
    <property type="entry name" value="Tscrpt_reg_AraC-type_HTH"/>
</dbReference>
<dbReference type="PANTHER" id="PTHR46796">
    <property type="entry name" value="HTH-TYPE TRANSCRIPTIONAL ACTIVATOR RHAS-RELATED"/>
    <property type="match status" value="1"/>
</dbReference>
<dbReference type="PROSITE" id="PS01124">
    <property type="entry name" value="HTH_ARAC_FAMILY_2"/>
    <property type="match status" value="1"/>
</dbReference>
<feature type="domain" description="HTH araC/xylS-type" evidence="4">
    <location>
        <begin position="197"/>
        <end position="295"/>
    </location>
</feature>
<dbReference type="InterPro" id="IPR050204">
    <property type="entry name" value="AraC_XylS_family_regulators"/>
</dbReference>
<proteinExistence type="predicted"/>
<dbReference type="InterPro" id="IPR018060">
    <property type="entry name" value="HTH_AraC"/>
</dbReference>
<gene>
    <name evidence="5" type="ORF">DFP86_10218</name>
</gene>
<keyword evidence="1" id="KW-0805">Transcription regulation</keyword>
<dbReference type="SMART" id="SM00342">
    <property type="entry name" value="HTH_ARAC"/>
    <property type="match status" value="1"/>
</dbReference>
<keyword evidence="6" id="KW-1185">Reference proteome</keyword>
<accession>A0A4R7BAK1</accession>
<keyword evidence="2 5" id="KW-0238">DNA-binding</keyword>
<dbReference type="PROSITE" id="PS00041">
    <property type="entry name" value="HTH_ARAC_FAMILY_1"/>
    <property type="match status" value="1"/>
</dbReference>
<evidence type="ECO:0000259" key="4">
    <source>
        <dbReference type="PROSITE" id="PS01124"/>
    </source>
</evidence>
<dbReference type="InterPro" id="IPR032783">
    <property type="entry name" value="AraC_lig"/>
</dbReference>
<organism evidence="5 6">
    <name type="scientific">Paludibacterium purpuratum</name>
    <dbReference type="NCBI Taxonomy" id="1144873"/>
    <lineage>
        <taxon>Bacteria</taxon>
        <taxon>Pseudomonadati</taxon>
        <taxon>Pseudomonadota</taxon>
        <taxon>Betaproteobacteria</taxon>
        <taxon>Neisseriales</taxon>
        <taxon>Chromobacteriaceae</taxon>
        <taxon>Paludibacterium</taxon>
    </lineage>
</organism>
<dbReference type="Proteomes" id="UP000295611">
    <property type="component" value="Unassembled WGS sequence"/>
</dbReference>
<reference evidence="5 6" key="1">
    <citation type="submission" date="2019-03" db="EMBL/GenBank/DDBJ databases">
        <title>Genomic Encyclopedia of Type Strains, Phase III (KMG-III): the genomes of soil and plant-associated and newly described type strains.</title>
        <authorList>
            <person name="Whitman W."/>
        </authorList>
    </citation>
    <scope>NUCLEOTIDE SEQUENCE [LARGE SCALE GENOMIC DNA]</scope>
    <source>
        <strain evidence="5 6">CECT 8976</strain>
    </source>
</reference>
<dbReference type="OrthoDB" id="9789899at2"/>
<evidence type="ECO:0000256" key="1">
    <source>
        <dbReference type="ARBA" id="ARBA00023015"/>
    </source>
</evidence>
<dbReference type="PRINTS" id="PR00032">
    <property type="entry name" value="HTHARAC"/>
</dbReference>
<dbReference type="PANTHER" id="PTHR46796:SF13">
    <property type="entry name" value="HTH-TYPE TRANSCRIPTIONAL ACTIVATOR RHAS"/>
    <property type="match status" value="1"/>
</dbReference>
<evidence type="ECO:0000256" key="2">
    <source>
        <dbReference type="ARBA" id="ARBA00023125"/>
    </source>
</evidence>
<dbReference type="InterPro" id="IPR018062">
    <property type="entry name" value="HTH_AraC-typ_CS"/>
</dbReference>
<dbReference type="RefSeq" id="WP_133678353.1">
    <property type="nucleotide sequence ID" value="NZ_SNZP01000002.1"/>
</dbReference>
<dbReference type="Pfam" id="PF12833">
    <property type="entry name" value="HTH_18"/>
    <property type="match status" value="1"/>
</dbReference>
<dbReference type="InterPro" id="IPR009057">
    <property type="entry name" value="Homeodomain-like_sf"/>
</dbReference>
<dbReference type="GO" id="GO:0003700">
    <property type="term" value="F:DNA-binding transcription factor activity"/>
    <property type="evidence" value="ECO:0007669"/>
    <property type="project" value="InterPro"/>
</dbReference>
<keyword evidence="3" id="KW-0804">Transcription</keyword>
<name>A0A4R7BAK1_9NEIS</name>
<dbReference type="SUPFAM" id="SSF46689">
    <property type="entry name" value="Homeodomain-like"/>
    <property type="match status" value="2"/>
</dbReference>
<dbReference type="EMBL" id="SNZP01000002">
    <property type="protein sequence ID" value="TDR81908.1"/>
    <property type="molecule type" value="Genomic_DNA"/>
</dbReference>
<dbReference type="AlphaFoldDB" id="A0A4R7BAK1"/>
<dbReference type="GO" id="GO:0043565">
    <property type="term" value="F:sequence-specific DNA binding"/>
    <property type="evidence" value="ECO:0007669"/>
    <property type="project" value="InterPro"/>
</dbReference>
<dbReference type="Pfam" id="PF12852">
    <property type="entry name" value="Cupin_6"/>
    <property type="match status" value="1"/>
</dbReference>
<sequence length="305" mass="33716">MDLLHDYLTRARASGALFARSVALQPWGLTLPGAIKLSLHTVLRGSMWLWVDKPSEAVCLLPGDVALVVGGQDHHIAHKPDPNLCMSHEQFWARDAVDADNPDAAIFLCGAYRLDGDVGRGLIQALPPMLVIRPAAHDQIHDVVSLISRVLSHPVPGQQTVLDRLLDILLVMAMRESFEQSPTAPRWYRAATDPRLGCAIQAMHKEPERPWTVPALAQLCAMSRPSFARNFERVLGQTPMQYLTDWRITLARDYLLAGDLSLEQIALRTGYSSCNAFAAAFRRHVGVAPGRWRSSILSGEHGTEI</sequence>
<evidence type="ECO:0000256" key="3">
    <source>
        <dbReference type="ARBA" id="ARBA00023163"/>
    </source>
</evidence>
<dbReference type="Gene3D" id="1.10.10.60">
    <property type="entry name" value="Homeodomain-like"/>
    <property type="match status" value="2"/>
</dbReference>
<protein>
    <submittedName>
        <fullName evidence="5">AraC-like DNA-binding protein</fullName>
    </submittedName>
</protein>
<evidence type="ECO:0000313" key="6">
    <source>
        <dbReference type="Proteomes" id="UP000295611"/>
    </source>
</evidence>
<evidence type="ECO:0000313" key="5">
    <source>
        <dbReference type="EMBL" id="TDR81908.1"/>
    </source>
</evidence>